<comment type="caution">
    <text evidence="2">The sequence shown here is derived from an EMBL/GenBank/DDBJ whole genome shotgun (WGS) entry which is preliminary data.</text>
</comment>
<dbReference type="CDD" id="cd00158">
    <property type="entry name" value="RHOD"/>
    <property type="match status" value="1"/>
</dbReference>
<dbReference type="PROSITE" id="PS50206">
    <property type="entry name" value="RHODANESE_3"/>
    <property type="match status" value="1"/>
</dbReference>
<dbReference type="InterPro" id="IPR001763">
    <property type="entry name" value="Rhodanese-like_dom"/>
</dbReference>
<dbReference type="SUPFAM" id="SSF53686">
    <property type="entry name" value="Tryptophan synthase beta subunit-like PLP-dependent enzymes"/>
    <property type="match status" value="1"/>
</dbReference>
<organism evidence="2 3">
    <name type="scientific">Mycena alexandri</name>
    <dbReference type="NCBI Taxonomy" id="1745969"/>
    <lineage>
        <taxon>Eukaryota</taxon>
        <taxon>Fungi</taxon>
        <taxon>Dikarya</taxon>
        <taxon>Basidiomycota</taxon>
        <taxon>Agaricomycotina</taxon>
        <taxon>Agaricomycetes</taxon>
        <taxon>Agaricomycetidae</taxon>
        <taxon>Agaricales</taxon>
        <taxon>Marasmiineae</taxon>
        <taxon>Mycenaceae</taxon>
        <taxon>Mycena</taxon>
    </lineage>
</organism>
<dbReference type="InterPro" id="IPR036052">
    <property type="entry name" value="TrpB-like_PALP_sf"/>
</dbReference>
<dbReference type="Pfam" id="PF00581">
    <property type="entry name" value="Rhodanese"/>
    <property type="match status" value="1"/>
</dbReference>
<name>A0AAD6TDQ1_9AGAR</name>
<dbReference type="EMBL" id="JARJCM010000010">
    <property type="protein sequence ID" value="KAJ7043195.1"/>
    <property type="molecule type" value="Genomic_DNA"/>
</dbReference>
<dbReference type="PANTHER" id="PTHR10314">
    <property type="entry name" value="CYSTATHIONINE BETA-SYNTHASE"/>
    <property type="match status" value="1"/>
</dbReference>
<sequence>MSHVPAANIKSLPALNMILRAQEAGEISNETHTLVEYSSGSTVTSIGIVAHILGIPKVKAYVTNKTTEVKLQLLRFFGLDVTLFGGPVHPVHSDPNGGIFVAAEEGKKEPGVVNPDQYFNRTNYESHMRWTGPQIYAQLPEIKVFAASMGTAGKSFILDASVASSSIGVATAPEDRVPGPRSLNVLLDIEFPWREGHDVVEEVGSFEAYEKSMELSRNGLLVGPSSGLALVGVFNFLAKRKESGTLDELRNSNGEIPCVFIAADQPFQYIGDYFKKLPSSHFCPVTNEELFTSDRYPYNMDWEVTPEKGQQMLTDNGGPAVCVLDLRNEDDFNASHITGSLNADVGARDLPNPYKHAPTLTDLFRKLDSRLSAEDAAFGAALKGRRVLTVSYDGNVARLAMSILRNRGLEAYCVQGGYEAGIFGAGMWTTVD</sequence>
<keyword evidence="3" id="KW-1185">Reference proteome</keyword>
<dbReference type="Gene3D" id="3.40.250.10">
    <property type="entry name" value="Rhodanese-like domain"/>
    <property type="match status" value="1"/>
</dbReference>
<gene>
    <name evidence="2" type="ORF">C8F04DRAFT_1390032</name>
</gene>
<feature type="domain" description="Rhodanese" evidence="1">
    <location>
        <begin position="317"/>
        <end position="431"/>
    </location>
</feature>
<evidence type="ECO:0000313" key="2">
    <source>
        <dbReference type="EMBL" id="KAJ7043195.1"/>
    </source>
</evidence>
<dbReference type="SUPFAM" id="SSF52821">
    <property type="entry name" value="Rhodanese/Cell cycle control phosphatase"/>
    <property type="match status" value="1"/>
</dbReference>
<protein>
    <submittedName>
        <fullName evidence="2">Cysteine synthase B</fullName>
    </submittedName>
</protein>
<accession>A0AAD6TDQ1</accession>
<dbReference type="Proteomes" id="UP001218188">
    <property type="component" value="Unassembled WGS sequence"/>
</dbReference>
<reference evidence="2" key="1">
    <citation type="submission" date="2023-03" db="EMBL/GenBank/DDBJ databases">
        <title>Massive genome expansion in bonnet fungi (Mycena s.s.) driven by repeated elements and novel gene families across ecological guilds.</title>
        <authorList>
            <consortium name="Lawrence Berkeley National Laboratory"/>
            <person name="Harder C.B."/>
            <person name="Miyauchi S."/>
            <person name="Viragh M."/>
            <person name="Kuo A."/>
            <person name="Thoen E."/>
            <person name="Andreopoulos B."/>
            <person name="Lu D."/>
            <person name="Skrede I."/>
            <person name="Drula E."/>
            <person name="Henrissat B."/>
            <person name="Morin E."/>
            <person name="Kohler A."/>
            <person name="Barry K."/>
            <person name="LaButti K."/>
            <person name="Morin E."/>
            <person name="Salamov A."/>
            <person name="Lipzen A."/>
            <person name="Mereny Z."/>
            <person name="Hegedus B."/>
            <person name="Baldrian P."/>
            <person name="Stursova M."/>
            <person name="Weitz H."/>
            <person name="Taylor A."/>
            <person name="Grigoriev I.V."/>
            <person name="Nagy L.G."/>
            <person name="Martin F."/>
            <person name="Kauserud H."/>
        </authorList>
    </citation>
    <scope>NUCLEOTIDE SEQUENCE</scope>
    <source>
        <strain evidence="2">CBHHK200</strain>
    </source>
</reference>
<proteinExistence type="predicted"/>
<dbReference type="InterPro" id="IPR001926">
    <property type="entry name" value="TrpB-like_PALP"/>
</dbReference>
<dbReference type="InterPro" id="IPR036873">
    <property type="entry name" value="Rhodanese-like_dom_sf"/>
</dbReference>
<evidence type="ECO:0000313" key="3">
    <source>
        <dbReference type="Proteomes" id="UP001218188"/>
    </source>
</evidence>
<dbReference type="Pfam" id="PF00291">
    <property type="entry name" value="PALP"/>
    <property type="match status" value="1"/>
</dbReference>
<dbReference type="SMART" id="SM00450">
    <property type="entry name" value="RHOD"/>
    <property type="match status" value="1"/>
</dbReference>
<dbReference type="AlphaFoldDB" id="A0AAD6TDQ1"/>
<evidence type="ECO:0000259" key="1">
    <source>
        <dbReference type="PROSITE" id="PS50206"/>
    </source>
</evidence>
<dbReference type="InterPro" id="IPR050214">
    <property type="entry name" value="Cys_Synth/Cystath_Beta-Synth"/>
</dbReference>
<dbReference type="Gene3D" id="3.40.50.1100">
    <property type="match status" value="3"/>
</dbReference>